<dbReference type="Gene3D" id="1.10.150.130">
    <property type="match status" value="1"/>
</dbReference>
<dbReference type="InterPro" id="IPR010998">
    <property type="entry name" value="Integrase_recombinase_N"/>
</dbReference>
<keyword evidence="3" id="KW-1185">Reference proteome</keyword>
<evidence type="ECO:0000256" key="1">
    <source>
        <dbReference type="ARBA" id="ARBA00023125"/>
    </source>
</evidence>
<dbReference type="EMBL" id="JAACJN010000025">
    <property type="protein sequence ID" value="KAF5388948.1"/>
    <property type="molecule type" value="Genomic_DNA"/>
</dbReference>
<name>A0A8H5HT04_9AGAR</name>
<organism evidence="2 3">
    <name type="scientific">Collybiopsis confluens</name>
    <dbReference type="NCBI Taxonomy" id="2823264"/>
    <lineage>
        <taxon>Eukaryota</taxon>
        <taxon>Fungi</taxon>
        <taxon>Dikarya</taxon>
        <taxon>Basidiomycota</taxon>
        <taxon>Agaricomycotina</taxon>
        <taxon>Agaricomycetes</taxon>
        <taxon>Agaricomycetidae</taxon>
        <taxon>Agaricales</taxon>
        <taxon>Marasmiineae</taxon>
        <taxon>Omphalotaceae</taxon>
        <taxon>Collybiopsis</taxon>
    </lineage>
</organism>
<dbReference type="Proteomes" id="UP000518752">
    <property type="component" value="Unassembled WGS sequence"/>
</dbReference>
<protein>
    <recommendedName>
        <fullName evidence="4">Core-binding (CB) domain-containing protein</fullName>
    </recommendedName>
</protein>
<dbReference type="SUPFAM" id="SSF47823">
    <property type="entry name" value="lambda integrase-like, N-terminal domain"/>
    <property type="match status" value="1"/>
</dbReference>
<reference evidence="2 3" key="1">
    <citation type="journal article" date="2020" name="ISME J.">
        <title>Uncovering the hidden diversity of litter-decomposition mechanisms in mushroom-forming fungi.</title>
        <authorList>
            <person name="Floudas D."/>
            <person name="Bentzer J."/>
            <person name="Ahren D."/>
            <person name="Johansson T."/>
            <person name="Persson P."/>
            <person name="Tunlid A."/>
        </authorList>
    </citation>
    <scope>NUCLEOTIDE SEQUENCE [LARGE SCALE GENOMIC DNA]</scope>
    <source>
        <strain evidence="2 3">CBS 406.79</strain>
    </source>
</reference>
<comment type="caution">
    <text evidence="2">The sequence shown here is derived from an EMBL/GenBank/DDBJ whole genome shotgun (WGS) entry which is preliminary data.</text>
</comment>
<accession>A0A8H5HT04</accession>
<sequence length="313" mass="34886">MLDAILKYEDDLKAFRLPCLDGSYIPLHVLTLGSPGVSSDDPRSSQTQIPLATLVPPPLNPHSSSPIISLHPLRSLLPVPPPFTPPSDPSHILEPSTQVELASRKPHCDRKIDNNHLRPNVRAIDRLKEWASPYAIQQKAALSEHIPQHILDSAHAIVVEGWAAQTKTSYAAGLLRWHQFCDKENIPEQRRMPASETLLAGFVGMHAGLVSGSTIRSWLSGIRAWHILNQAPWPEKSNFLSVARRAANIRGSHHRRPRRNPITLQHLLALRLALDFSSPFHCAFLRKRPSIQTAMSLAQALSQTIFFDRTDDG</sequence>
<dbReference type="AlphaFoldDB" id="A0A8H5HT04"/>
<dbReference type="GO" id="GO:0003677">
    <property type="term" value="F:DNA binding"/>
    <property type="evidence" value="ECO:0007669"/>
    <property type="project" value="UniProtKB-KW"/>
</dbReference>
<dbReference type="OrthoDB" id="2506773at2759"/>
<gene>
    <name evidence="2" type="ORF">D9757_005150</name>
</gene>
<proteinExistence type="predicted"/>
<evidence type="ECO:0000313" key="3">
    <source>
        <dbReference type="Proteomes" id="UP000518752"/>
    </source>
</evidence>
<evidence type="ECO:0008006" key="4">
    <source>
        <dbReference type="Google" id="ProtNLM"/>
    </source>
</evidence>
<evidence type="ECO:0000313" key="2">
    <source>
        <dbReference type="EMBL" id="KAF5388948.1"/>
    </source>
</evidence>
<keyword evidence="1" id="KW-0238">DNA-binding</keyword>